<dbReference type="PANTHER" id="PTHR38926">
    <property type="entry name" value="F-BOX DOMAIN CONTAINING PROTEIN, EXPRESSED"/>
    <property type="match status" value="1"/>
</dbReference>
<keyword evidence="3" id="KW-1185">Reference proteome</keyword>
<reference evidence="2 3" key="1">
    <citation type="journal article" date="2011" name="Genome Biol. Evol.">
        <title>Integration of the genetic map and genome assembly of fugu facilitates insights into distinct features of genome evolution in teleosts and mammals.</title>
        <authorList>
            <person name="Kai W."/>
            <person name="Kikuchi K."/>
            <person name="Tohari S."/>
            <person name="Chew A.K."/>
            <person name="Tay A."/>
            <person name="Fujiwara A."/>
            <person name="Hosoya S."/>
            <person name="Suetake H."/>
            <person name="Naruse K."/>
            <person name="Brenner S."/>
            <person name="Suzuki Y."/>
            <person name="Venkatesh B."/>
        </authorList>
    </citation>
    <scope>NUCLEOTIDE SEQUENCE [LARGE SCALE GENOMIC DNA]</scope>
</reference>
<dbReference type="InterPro" id="IPR001810">
    <property type="entry name" value="F-box_dom"/>
</dbReference>
<dbReference type="PANTHER" id="PTHR38926:SF72">
    <property type="entry name" value="IM:7136021-RELATED"/>
    <property type="match status" value="1"/>
</dbReference>
<feature type="domain" description="F-box" evidence="1">
    <location>
        <begin position="2"/>
        <end position="48"/>
    </location>
</feature>
<dbReference type="PROSITE" id="PS50181">
    <property type="entry name" value="FBOX"/>
    <property type="match status" value="1"/>
</dbReference>
<name>A0A3B5JXW0_TAKRU</name>
<dbReference type="Proteomes" id="UP000005226">
    <property type="component" value="Chromosome 19"/>
</dbReference>
<protein>
    <recommendedName>
        <fullName evidence="1">F-box domain-containing protein</fullName>
    </recommendedName>
</protein>
<dbReference type="AlphaFoldDB" id="A0A3B5JXW0"/>
<dbReference type="InterPro" id="IPR036047">
    <property type="entry name" value="F-box-like_dom_sf"/>
</dbReference>
<reference evidence="2" key="2">
    <citation type="submission" date="2025-08" db="UniProtKB">
        <authorList>
            <consortium name="Ensembl"/>
        </authorList>
    </citation>
    <scope>IDENTIFICATION</scope>
</reference>
<accession>A0A3B5JXW0</accession>
<dbReference type="GeneTree" id="ENSGT00530000069038"/>
<evidence type="ECO:0000313" key="3">
    <source>
        <dbReference type="Proteomes" id="UP000005226"/>
    </source>
</evidence>
<dbReference type="Pfam" id="PF12937">
    <property type="entry name" value="F-box-like"/>
    <property type="match status" value="1"/>
</dbReference>
<sequence>MVHPSELLPSEVWNHVFSYLSEAEKSCVRVACTYFRKLIDHPSLWRNWSVVLDFPNGSYYPFFWETLRRRKITGVVLRTSKSKHIEDVAWSLPGLTTLVMEGCDAANLECLKSFKNLKSLAIRSADVVHLSMVSQPEQLTHLSLCNLPYIGTYETISAVTQFTNLASLSLHVITWGIPFSKIRCILASLPKLKHLALHVSFPRSSRDDFDVSEPNASQLTSLELFAMSYPLPENAMKLMPKLKRLTMYYKDGPQERPGNRPQSVMSKWLSDLHELSTLVIVEGPLVKEYVASIPATLMDLTLRISKFSLEDMVAVAAQTPNLQRLHLDTWPSHLGVNVSQIPKLFPKLKRLAIRFAHVPEKNFLDLHQLQDLEILEILDSHPDLPVLVQRLRILTRYRLRVLIPPYQRDVLSCLCVSGMYC</sequence>
<dbReference type="Gene3D" id="3.80.10.10">
    <property type="entry name" value="Ribonuclease Inhibitor"/>
    <property type="match status" value="1"/>
</dbReference>
<dbReference type="OMA" id="HIDPWPS"/>
<dbReference type="Gene3D" id="1.20.1280.50">
    <property type="match status" value="1"/>
</dbReference>
<dbReference type="InterPro" id="IPR032675">
    <property type="entry name" value="LRR_dom_sf"/>
</dbReference>
<dbReference type="Ensembl" id="ENSTRUT00000054182.2">
    <property type="protein sequence ID" value="ENSTRUP00000047920.2"/>
    <property type="gene ID" value="ENSTRUG00000023107.2"/>
</dbReference>
<dbReference type="SUPFAM" id="SSF81383">
    <property type="entry name" value="F-box domain"/>
    <property type="match status" value="1"/>
</dbReference>
<evidence type="ECO:0000259" key="1">
    <source>
        <dbReference type="PROSITE" id="PS50181"/>
    </source>
</evidence>
<proteinExistence type="predicted"/>
<evidence type="ECO:0000313" key="2">
    <source>
        <dbReference type="Ensembl" id="ENSTRUP00000047920.2"/>
    </source>
</evidence>
<dbReference type="STRING" id="31033.ENSTRUP00000047920"/>
<dbReference type="InParanoid" id="A0A3B5JXW0"/>
<reference evidence="2" key="3">
    <citation type="submission" date="2025-09" db="UniProtKB">
        <authorList>
            <consortium name="Ensembl"/>
        </authorList>
    </citation>
    <scope>IDENTIFICATION</scope>
</reference>
<dbReference type="SUPFAM" id="SSF52047">
    <property type="entry name" value="RNI-like"/>
    <property type="match status" value="1"/>
</dbReference>
<organism evidence="2 3">
    <name type="scientific">Takifugu rubripes</name>
    <name type="common">Japanese pufferfish</name>
    <name type="synonym">Fugu rubripes</name>
    <dbReference type="NCBI Taxonomy" id="31033"/>
    <lineage>
        <taxon>Eukaryota</taxon>
        <taxon>Metazoa</taxon>
        <taxon>Chordata</taxon>
        <taxon>Craniata</taxon>
        <taxon>Vertebrata</taxon>
        <taxon>Euteleostomi</taxon>
        <taxon>Actinopterygii</taxon>
        <taxon>Neopterygii</taxon>
        <taxon>Teleostei</taxon>
        <taxon>Neoteleostei</taxon>
        <taxon>Acanthomorphata</taxon>
        <taxon>Eupercaria</taxon>
        <taxon>Tetraodontiformes</taxon>
        <taxon>Tetradontoidea</taxon>
        <taxon>Tetraodontidae</taxon>
        <taxon>Takifugu</taxon>
    </lineage>
</organism>